<gene>
    <name evidence="1" type="ORF">RS022_07330</name>
</gene>
<dbReference type="Proteomes" id="UP001164727">
    <property type="component" value="Chromosome"/>
</dbReference>
<evidence type="ECO:0008006" key="3">
    <source>
        <dbReference type="Google" id="ProtNLM"/>
    </source>
</evidence>
<sequence length="40" mass="4575">MAMNNGHIYLQNNGHDNNNHANFELQAKILQDLNAKQARL</sequence>
<name>A0ABY7BTB4_9MOLU</name>
<evidence type="ECO:0000313" key="2">
    <source>
        <dbReference type="Proteomes" id="UP001164727"/>
    </source>
</evidence>
<accession>A0ABY7BTB4</accession>
<proteinExistence type="predicted"/>
<reference evidence="1 2" key="1">
    <citation type="journal article" date="2023" name="Microbiol. Resour. Announc.">
        <title>Complete Genome of 'Candidatus Phytoplasma rubi' RS, a Phytopathogenic Bacterium Associated with Rubus Stunt Disease.</title>
        <authorList>
            <person name="Duckeck D."/>
            <person name="Zubert C."/>
            <person name="Bohm J.W."/>
            <person name="Carminati G."/>
            <person name="Schneider B."/>
            <person name="Kube M."/>
        </authorList>
    </citation>
    <scope>NUCLEOTIDE SEQUENCE [LARGE SCALE GENOMIC DNA]</scope>
    <source>
        <strain evidence="1 2">RS</strain>
    </source>
</reference>
<organism evidence="1 2">
    <name type="scientific">Candidatus Phytoplasma rubi</name>
    <dbReference type="NCBI Taxonomy" id="399025"/>
    <lineage>
        <taxon>Bacteria</taxon>
        <taxon>Bacillati</taxon>
        <taxon>Mycoplasmatota</taxon>
        <taxon>Mollicutes</taxon>
        <taxon>Acholeplasmatales</taxon>
        <taxon>Acholeplasmataceae</taxon>
        <taxon>Candidatus Phytoplasma</taxon>
        <taxon>16SrV (Elm yellows group)</taxon>
    </lineage>
</organism>
<protein>
    <recommendedName>
        <fullName evidence="3">Phytoplasmal effector causing phyllody 1</fullName>
    </recommendedName>
</protein>
<evidence type="ECO:0000313" key="1">
    <source>
        <dbReference type="EMBL" id="WAN63558.1"/>
    </source>
</evidence>
<dbReference type="EMBL" id="CP114006">
    <property type="protein sequence ID" value="WAN63558.1"/>
    <property type="molecule type" value="Genomic_DNA"/>
</dbReference>
<keyword evidence="2" id="KW-1185">Reference proteome</keyword>